<dbReference type="RefSeq" id="XP_062784689.1">
    <property type="nucleotide sequence ID" value="XM_062928638.1"/>
</dbReference>
<name>A0AAX4IWK0_9PEZI</name>
<organism evidence="1 2">
    <name type="scientific">Colletotrichum destructivum</name>
    <dbReference type="NCBI Taxonomy" id="34406"/>
    <lineage>
        <taxon>Eukaryota</taxon>
        <taxon>Fungi</taxon>
        <taxon>Dikarya</taxon>
        <taxon>Ascomycota</taxon>
        <taxon>Pezizomycotina</taxon>
        <taxon>Sordariomycetes</taxon>
        <taxon>Hypocreomycetidae</taxon>
        <taxon>Glomerellales</taxon>
        <taxon>Glomerellaceae</taxon>
        <taxon>Colletotrichum</taxon>
        <taxon>Colletotrichum destructivum species complex</taxon>
    </lineage>
</organism>
<sequence>MDSFHQCPWKNCAHYHEQERESVANAMPSPEHDIQLDSSADRSQAGCSDTMKTSETAANIQLSISTEETKATEATPISQALKVDQKKTDGACLHEKPNYGWKLVRKKDQMCYICKDLLPTFILHCIICNVEVCKACSMRKWTLNIRRIVENKRRKDLAHRR</sequence>
<dbReference type="EMBL" id="CP137312">
    <property type="protein sequence ID" value="WQF87468.1"/>
    <property type="molecule type" value="Genomic_DNA"/>
</dbReference>
<dbReference type="GeneID" id="87948982"/>
<proteinExistence type="predicted"/>
<gene>
    <name evidence="1" type="ORF">CDEST_12482</name>
</gene>
<dbReference type="InterPro" id="IPR011011">
    <property type="entry name" value="Znf_FYVE_PHD"/>
</dbReference>
<evidence type="ECO:0000313" key="2">
    <source>
        <dbReference type="Proteomes" id="UP001322277"/>
    </source>
</evidence>
<dbReference type="SUPFAM" id="SSF57903">
    <property type="entry name" value="FYVE/PHD zinc finger"/>
    <property type="match status" value="1"/>
</dbReference>
<keyword evidence="2" id="KW-1185">Reference proteome</keyword>
<reference evidence="2" key="1">
    <citation type="journal article" date="2023" name="bioRxiv">
        <title>Complete genome of the Medicago anthracnose fungus, Colletotrichum destructivum, reveals a mini-chromosome-like region within a core chromosome.</title>
        <authorList>
            <person name="Lapalu N."/>
            <person name="Simon A."/>
            <person name="Lu A."/>
            <person name="Plaumann P.-L."/>
            <person name="Amselem J."/>
            <person name="Pigne S."/>
            <person name="Auger A."/>
            <person name="Koch C."/>
            <person name="Dallery J.-F."/>
            <person name="O'Connell R.J."/>
        </authorList>
    </citation>
    <scope>NUCLEOTIDE SEQUENCE [LARGE SCALE GENOMIC DNA]</scope>
    <source>
        <strain evidence="2">CBS 520.97</strain>
    </source>
</reference>
<evidence type="ECO:0000313" key="1">
    <source>
        <dbReference type="EMBL" id="WQF87468.1"/>
    </source>
</evidence>
<dbReference type="AlphaFoldDB" id="A0AAX4IWK0"/>
<protein>
    <submittedName>
        <fullName evidence="1">Zinc finger, FYVE/PHD-type</fullName>
    </submittedName>
</protein>
<accession>A0AAX4IWK0</accession>
<dbReference type="Proteomes" id="UP001322277">
    <property type="component" value="Chromosome 8"/>
</dbReference>
<dbReference type="KEGG" id="cdet:87948982"/>